<evidence type="ECO:0000256" key="12">
    <source>
        <dbReference type="ARBA" id="ARBA00022845"/>
    </source>
</evidence>
<dbReference type="InterPro" id="IPR028544">
    <property type="entry name" value="CASC3"/>
</dbReference>
<feature type="compositionally biased region" description="Polar residues" evidence="18">
    <location>
        <begin position="858"/>
        <end position="871"/>
    </location>
</feature>
<protein>
    <recommendedName>
        <fullName evidence="6">Protein CASC3</fullName>
    </recommendedName>
</protein>
<feature type="compositionally biased region" description="Basic and acidic residues" evidence="18">
    <location>
        <begin position="341"/>
        <end position="351"/>
    </location>
</feature>
<feature type="compositionally biased region" description="Basic and acidic residues" evidence="18">
    <location>
        <begin position="479"/>
        <end position="493"/>
    </location>
</feature>
<evidence type="ECO:0000256" key="13">
    <source>
        <dbReference type="ARBA" id="ARBA00022884"/>
    </source>
</evidence>
<feature type="compositionally biased region" description="Pro residues" evidence="18">
    <location>
        <begin position="699"/>
        <end position="708"/>
    </location>
</feature>
<proteinExistence type="inferred from homology"/>
<evidence type="ECO:0000313" key="20">
    <source>
        <dbReference type="Proteomes" id="UP000694888"/>
    </source>
</evidence>
<evidence type="ECO:0000256" key="5">
    <source>
        <dbReference type="ARBA" id="ARBA00009548"/>
    </source>
</evidence>
<feature type="compositionally biased region" description="Low complexity" evidence="18">
    <location>
        <begin position="757"/>
        <end position="782"/>
    </location>
</feature>
<keyword evidence="17" id="KW-0966">Cell projection</keyword>
<dbReference type="InterPro" id="IPR018545">
    <property type="entry name" value="Btz_dom"/>
</dbReference>
<feature type="compositionally biased region" description="Basic and acidic residues" evidence="18">
    <location>
        <begin position="161"/>
        <end position="175"/>
    </location>
</feature>
<keyword evidence="9" id="KW-0507">mRNA processing</keyword>
<feature type="compositionally biased region" description="Basic and acidic residues" evidence="18">
    <location>
        <begin position="544"/>
        <end position="558"/>
    </location>
</feature>
<keyword evidence="16" id="KW-0539">Nucleus</keyword>
<feature type="compositionally biased region" description="Basic and acidic residues" evidence="18">
    <location>
        <begin position="281"/>
        <end position="297"/>
    </location>
</feature>
<organism evidence="20 21">
    <name type="scientific">Aplysia californica</name>
    <name type="common">California sea hare</name>
    <dbReference type="NCBI Taxonomy" id="6500"/>
    <lineage>
        <taxon>Eukaryota</taxon>
        <taxon>Metazoa</taxon>
        <taxon>Spiralia</taxon>
        <taxon>Lophotrochozoa</taxon>
        <taxon>Mollusca</taxon>
        <taxon>Gastropoda</taxon>
        <taxon>Heterobranchia</taxon>
        <taxon>Euthyneura</taxon>
        <taxon>Tectipleura</taxon>
        <taxon>Aplysiida</taxon>
        <taxon>Aplysioidea</taxon>
        <taxon>Aplysiidae</taxon>
        <taxon>Aplysia</taxon>
    </lineage>
</organism>
<evidence type="ECO:0000256" key="18">
    <source>
        <dbReference type="SAM" id="MobiDB-lite"/>
    </source>
</evidence>
<dbReference type="RefSeq" id="XP_005101360.1">
    <property type="nucleotide sequence ID" value="XM_005101303.3"/>
</dbReference>
<keyword evidence="7" id="KW-0813">Transport</keyword>
<dbReference type="SMART" id="SM01044">
    <property type="entry name" value="Btz"/>
    <property type="match status" value="1"/>
</dbReference>
<feature type="compositionally biased region" description="Basic and acidic residues" evidence="18">
    <location>
        <begin position="309"/>
        <end position="335"/>
    </location>
</feature>
<feature type="compositionally biased region" description="Polar residues" evidence="18">
    <location>
        <begin position="379"/>
        <end position="409"/>
    </location>
</feature>
<evidence type="ECO:0000256" key="3">
    <source>
        <dbReference type="ARBA" id="ARBA00004324"/>
    </source>
</evidence>
<comment type="similarity">
    <text evidence="5">Belongs to the CASC3 family.</text>
</comment>
<feature type="compositionally biased region" description="Acidic residues" evidence="18">
    <location>
        <begin position="46"/>
        <end position="100"/>
    </location>
</feature>
<feature type="region of interest" description="Disordered" evidence="18">
    <location>
        <begin position="951"/>
        <end position="974"/>
    </location>
</feature>
<evidence type="ECO:0000313" key="21">
    <source>
        <dbReference type="RefSeq" id="XP_005101360.1"/>
    </source>
</evidence>
<keyword evidence="10" id="KW-0747">Spliceosome</keyword>
<evidence type="ECO:0000256" key="15">
    <source>
        <dbReference type="ARBA" id="ARBA00023187"/>
    </source>
</evidence>
<evidence type="ECO:0000256" key="17">
    <source>
        <dbReference type="ARBA" id="ARBA00023273"/>
    </source>
</evidence>
<feature type="compositionally biased region" description="Basic residues" evidence="18">
    <location>
        <begin position="207"/>
        <end position="218"/>
    </location>
</feature>
<keyword evidence="8" id="KW-0963">Cytoplasm</keyword>
<keyword evidence="13" id="KW-0694">RNA-binding</keyword>
<comment type="subcellular location">
    <subcellularLocation>
        <location evidence="2">Cell projection</location>
        <location evidence="2">Dendrite</location>
    </subcellularLocation>
    <subcellularLocation>
        <location evidence="1">Cytoplasm</location>
        <location evidence="1">Stress granule</location>
    </subcellularLocation>
    <subcellularLocation>
        <location evidence="4">Cytoplasm</location>
        <location evidence="4">Perinuclear region</location>
    </subcellularLocation>
    <subcellularLocation>
        <location evidence="3">Nucleus speckle</location>
    </subcellularLocation>
</comment>
<feature type="compositionally biased region" description="Polar residues" evidence="18">
    <location>
        <begin position="500"/>
        <end position="516"/>
    </location>
</feature>
<reference evidence="21" key="1">
    <citation type="submission" date="2025-08" db="UniProtKB">
        <authorList>
            <consortium name="RefSeq"/>
        </authorList>
    </citation>
    <scope>IDENTIFICATION</scope>
</reference>
<evidence type="ECO:0000256" key="16">
    <source>
        <dbReference type="ARBA" id="ARBA00023242"/>
    </source>
</evidence>
<sequence length="1019" mass="111184">MSVSDRRRRRLEDEGEEGDSEEKSRPTSASRPSECESEGESHDVIELSEYESAADENGDPEEEETEEGSETETEEGSESEEESETGTETEGGYTDEEGLEEERQSGDGEEQPEKDKPDDDEDKKNPAYVPRRGAFYEHDFRQGDEGPEGEEGEDLKPKKKLWQDEGKWAHDRYTDESQAPKSREELITLYGYDIRAADKAPEMPPRRMGRGRGGPRRQKFQDFMPRMAVIDTTEDGADTIPNLDDDGFVQYESGRGRNSERRRGSRGGSSYRGGMLSNNRGYHENKAHRYDSGRSQDARATNDYPTLEEISRQTERWDEQRNKNPQDSYKNESKKYNQKQDSYRREERQDYGRYQQNNNERRGAYNNNARRGGEEDNWRSAQSEYRGSGDMRNQGSSAGDDFNWTNHGSNPGYGYKKTPQHDLRRADQNLARLSDAGGNKRGTYQNQEQSHYRNLQQHAVPGSNGTRESKEYTNASYQSREDRAKQRGPHDEASTGDAGDSNTRSSKNVVISNKENIQTINVTITSTTTEKKSYAKERRGKGTTRAEDGAGHLGHPDPRTVTQTQSGHGQGLSSQVAGDPGATASGGTTVSKRYSSQRQQAMSKGSFTGPPPVDSGAKLYNPALPPPSFFQCEPGTVGPHTAAAPASTVQDSTHFPPALLPPAPPLPYGLPVSSTTLGLPPPTPAASVPSGPAAIFRPPRGPPPPGQLPNPGAALISPPYLPAGMMYGGGPRVPPPGTPAGFPIPLAYTSPPPPPTTAAAVHAQQQSQGSASQPGTQSSAQPKKVYRGDITYYAPELQQPSRTPQKRPKAAIPIVDPQEMRRQKQKEKSDQRSTPDKNCNIKKEITPPRIGGSKDSPKAQTDLSSIASPGTSVDKLKQETHLVTQTQSSTPSPSVPLNSGYSLLDKSAPLTKPNAASKCSDGITSESCSSLPNFSQQLSVSVINQTVNSFQCNQNDGQTGEKEGSGGKASPVEITTQDKVVAKVIAPDVPAGIEAPESLHAMSQHMEMAPQVVNEPLEL</sequence>
<feature type="compositionally biased region" description="Polar residues" evidence="18">
    <location>
        <begin position="585"/>
        <end position="606"/>
    </location>
</feature>
<feature type="region of interest" description="Disordered" evidence="18">
    <location>
        <begin position="198"/>
        <end position="661"/>
    </location>
</feature>
<feature type="compositionally biased region" description="Basic and acidic residues" evidence="18">
    <location>
        <begin position="134"/>
        <end position="144"/>
    </location>
</feature>
<evidence type="ECO:0000256" key="6">
    <source>
        <dbReference type="ARBA" id="ARBA00019964"/>
    </source>
</evidence>
<dbReference type="GeneID" id="101854262"/>
<feature type="domain" description="Btz" evidence="19">
    <location>
        <begin position="98"/>
        <end position="199"/>
    </location>
</feature>
<feature type="compositionally biased region" description="Acidic residues" evidence="18">
    <location>
        <begin position="232"/>
        <end position="247"/>
    </location>
</feature>
<evidence type="ECO:0000256" key="9">
    <source>
        <dbReference type="ARBA" id="ARBA00022664"/>
    </source>
</evidence>
<feature type="compositionally biased region" description="Low complexity" evidence="18">
    <location>
        <begin position="685"/>
        <end position="698"/>
    </location>
</feature>
<evidence type="ECO:0000256" key="1">
    <source>
        <dbReference type="ARBA" id="ARBA00004210"/>
    </source>
</evidence>
<feature type="compositionally biased region" description="Polar residues" evidence="18">
    <location>
        <begin position="442"/>
        <end position="457"/>
    </location>
</feature>
<feature type="compositionally biased region" description="Low complexity" evidence="18">
    <location>
        <begin position="883"/>
        <end position="896"/>
    </location>
</feature>
<evidence type="ECO:0000256" key="14">
    <source>
        <dbReference type="ARBA" id="ARBA00023161"/>
    </source>
</evidence>
<feature type="compositionally biased region" description="Basic and acidic residues" evidence="18">
    <location>
        <begin position="101"/>
        <end position="125"/>
    </location>
</feature>
<dbReference type="PANTHER" id="PTHR13434:SF0">
    <property type="entry name" value="PROTEIN CASC3"/>
    <property type="match status" value="1"/>
</dbReference>
<feature type="compositionally biased region" description="Basic and acidic residues" evidence="18">
    <location>
        <begin position="818"/>
        <end position="846"/>
    </location>
</feature>
<evidence type="ECO:0000256" key="4">
    <source>
        <dbReference type="ARBA" id="ARBA00004556"/>
    </source>
</evidence>
<keyword evidence="12" id="KW-0810">Translation regulation</keyword>
<keyword evidence="11" id="KW-0509">mRNA transport</keyword>
<dbReference type="Proteomes" id="UP000694888">
    <property type="component" value="Unplaced"/>
</dbReference>
<evidence type="ECO:0000256" key="2">
    <source>
        <dbReference type="ARBA" id="ARBA00004279"/>
    </source>
</evidence>
<feature type="compositionally biased region" description="Low complexity" evidence="18">
    <location>
        <begin position="517"/>
        <end position="528"/>
    </location>
</feature>
<dbReference type="Pfam" id="PF09405">
    <property type="entry name" value="Btz"/>
    <property type="match status" value="1"/>
</dbReference>
<name>A0ABM0JTV6_APLCA</name>
<evidence type="ECO:0000256" key="10">
    <source>
        <dbReference type="ARBA" id="ARBA00022728"/>
    </source>
</evidence>
<evidence type="ECO:0000259" key="19">
    <source>
        <dbReference type="SMART" id="SM01044"/>
    </source>
</evidence>
<evidence type="ECO:0000256" key="11">
    <source>
        <dbReference type="ARBA" id="ARBA00022816"/>
    </source>
</evidence>
<feature type="region of interest" description="Disordered" evidence="18">
    <location>
        <begin position="1"/>
        <end position="182"/>
    </location>
</feature>
<keyword evidence="20" id="KW-1185">Reference proteome</keyword>
<evidence type="ECO:0000256" key="8">
    <source>
        <dbReference type="ARBA" id="ARBA00022490"/>
    </source>
</evidence>
<evidence type="ECO:0000256" key="7">
    <source>
        <dbReference type="ARBA" id="ARBA00022448"/>
    </source>
</evidence>
<feature type="region of interest" description="Disordered" evidence="18">
    <location>
        <begin position="674"/>
        <end position="923"/>
    </location>
</feature>
<dbReference type="PANTHER" id="PTHR13434">
    <property type="entry name" value="PROTEIN CASC3"/>
    <property type="match status" value="1"/>
</dbReference>
<accession>A0ABM0JTV6</accession>
<keyword evidence="15" id="KW-0508">mRNA splicing</keyword>
<gene>
    <name evidence="21" type="primary">LOC101854262</name>
</gene>
<feature type="compositionally biased region" description="Polar residues" evidence="18">
    <location>
        <begin position="560"/>
        <end position="576"/>
    </location>
</feature>
<keyword evidence="14" id="KW-0866">Nonsense-mediated mRNA decay</keyword>